<protein>
    <submittedName>
        <fullName evidence="3">CsbD family protein</fullName>
    </submittedName>
</protein>
<feature type="domain" description="CsbD-like" evidence="2">
    <location>
        <begin position="6"/>
        <end position="52"/>
    </location>
</feature>
<dbReference type="Proteomes" id="UP000594637">
    <property type="component" value="Chromosome"/>
</dbReference>
<gene>
    <name evidence="3" type="ORF">ID810_00315</name>
</gene>
<proteinExistence type="inferred from homology"/>
<comment type="similarity">
    <text evidence="1">Belongs to the UPF0337 (CsbD) family.</text>
</comment>
<accession>A0A7T0LLD9</accession>
<dbReference type="InterPro" id="IPR036629">
    <property type="entry name" value="YjbJ_sf"/>
</dbReference>
<evidence type="ECO:0000259" key="2">
    <source>
        <dbReference type="Pfam" id="PF05532"/>
    </source>
</evidence>
<evidence type="ECO:0000256" key="1">
    <source>
        <dbReference type="ARBA" id="ARBA00009129"/>
    </source>
</evidence>
<dbReference type="KEGG" id="arep:ID810_00315"/>
<keyword evidence="4" id="KW-1185">Reference proteome</keyword>
<evidence type="ECO:0000313" key="4">
    <source>
        <dbReference type="Proteomes" id="UP000594637"/>
    </source>
</evidence>
<dbReference type="EMBL" id="CP063989">
    <property type="protein sequence ID" value="QPL05488.1"/>
    <property type="molecule type" value="Genomic_DNA"/>
</dbReference>
<dbReference type="InterPro" id="IPR008462">
    <property type="entry name" value="CsbD"/>
</dbReference>
<reference evidence="3 4" key="1">
    <citation type="submission" date="2020-11" db="EMBL/GenBank/DDBJ databases">
        <title>Actinomyces sp. ZJ750.</title>
        <authorList>
            <person name="Zhou J."/>
        </authorList>
    </citation>
    <scope>NUCLEOTIDE SEQUENCE [LARGE SCALE GENOMIC DNA]</scope>
    <source>
        <strain evidence="3 4">ZJ750</strain>
    </source>
</reference>
<organism evidence="3 4">
    <name type="scientific">Actinomyces respiraculi</name>
    <dbReference type="NCBI Taxonomy" id="2744574"/>
    <lineage>
        <taxon>Bacteria</taxon>
        <taxon>Bacillati</taxon>
        <taxon>Actinomycetota</taxon>
        <taxon>Actinomycetes</taxon>
        <taxon>Actinomycetales</taxon>
        <taxon>Actinomycetaceae</taxon>
        <taxon>Actinomyces</taxon>
    </lineage>
</organism>
<dbReference type="RefSeq" id="WP_166857544.1">
    <property type="nucleotide sequence ID" value="NZ_CP063989.1"/>
</dbReference>
<evidence type="ECO:0000313" key="3">
    <source>
        <dbReference type="EMBL" id="QPL05488.1"/>
    </source>
</evidence>
<dbReference type="Pfam" id="PF05532">
    <property type="entry name" value="CsbD"/>
    <property type="match status" value="1"/>
</dbReference>
<dbReference type="AlphaFoldDB" id="A0A7T0LLD9"/>
<sequence length="68" mass="7295">MSDNSTFDQVAGKIKETTGKVVGDKELETEGVLQNLQGKATEAVEDVKDTIKGVVDHFSKDDDEPSAV</sequence>
<name>A0A7T0LLD9_9ACTO</name>
<dbReference type="Gene3D" id="1.10.1470.10">
    <property type="entry name" value="YjbJ"/>
    <property type="match status" value="1"/>
</dbReference>
<dbReference type="SUPFAM" id="SSF69047">
    <property type="entry name" value="Hypothetical protein YjbJ"/>
    <property type="match status" value="1"/>
</dbReference>